<keyword evidence="2" id="KW-1185">Reference proteome</keyword>
<proteinExistence type="predicted"/>
<gene>
    <name evidence="1" type="ORF">CLUMA_CG000484</name>
</gene>
<reference evidence="1 2" key="1">
    <citation type="submission" date="2015-04" db="EMBL/GenBank/DDBJ databases">
        <authorList>
            <person name="Syromyatnikov M.Y."/>
            <person name="Popov V.N."/>
        </authorList>
    </citation>
    <scope>NUCLEOTIDE SEQUENCE [LARGE SCALE GENOMIC DNA]</scope>
</reference>
<name>A0A1J1HF87_9DIPT</name>
<dbReference type="AlphaFoldDB" id="A0A1J1HF87"/>
<protein>
    <submittedName>
        <fullName evidence="1">CLUMA_CG000484, isoform A</fullName>
    </submittedName>
</protein>
<dbReference type="Proteomes" id="UP000183832">
    <property type="component" value="Unassembled WGS sequence"/>
</dbReference>
<organism evidence="1 2">
    <name type="scientific">Clunio marinus</name>
    <dbReference type="NCBI Taxonomy" id="568069"/>
    <lineage>
        <taxon>Eukaryota</taxon>
        <taxon>Metazoa</taxon>
        <taxon>Ecdysozoa</taxon>
        <taxon>Arthropoda</taxon>
        <taxon>Hexapoda</taxon>
        <taxon>Insecta</taxon>
        <taxon>Pterygota</taxon>
        <taxon>Neoptera</taxon>
        <taxon>Endopterygota</taxon>
        <taxon>Diptera</taxon>
        <taxon>Nematocera</taxon>
        <taxon>Chironomoidea</taxon>
        <taxon>Chironomidae</taxon>
        <taxon>Clunio</taxon>
    </lineage>
</organism>
<accession>A0A1J1HF87</accession>
<sequence>MKNSKSLFKREQTCELNSQDLVMVRVITTNNHPQNIKSTPYGIVKFLEGKSSIAKSQLRNPKLKSLGYIEIML</sequence>
<dbReference type="EMBL" id="CVRI01000002">
    <property type="protein sequence ID" value="CRK86648.1"/>
    <property type="molecule type" value="Genomic_DNA"/>
</dbReference>
<evidence type="ECO:0000313" key="1">
    <source>
        <dbReference type="EMBL" id="CRK86648.1"/>
    </source>
</evidence>
<evidence type="ECO:0000313" key="2">
    <source>
        <dbReference type="Proteomes" id="UP000183832"/>
    </source>
</evidence>